<evidence type="ECO:0000313" key="2">
    <source>
        <dbReference type="EMBL" id="OJZ79951.1"/>
    </source>
</evidence>
<protein>
    <submittedName>
        <fullName evidence="2">Uncharacterized protein</fullName>
    </submittedName>
</protein>
<sequence length="257" mass="28334">MCWVLGWLRWTIDAAFHGTRPREVTSKSDCDGPIRGDWQMELGRDKELSSQTSSEDEKRPPTPYSKQPHSGGLLGRQSRAATDEQKERRYFDSGDLALSAADKVTDNGEIKTGAAYPMRDSISRPAFVVPLQGLPHVPLSNFLEGSLQVDSSGDVSRFSPRPPFPVLVRSSLVLSCFGRRAPFPRLDDVLRSTVTNNDPRANSLTDPKVKHNGVIALIKAQCQGQVLDGLFGLKVHQEPVVPYKILSSMSTFVSCLL</sequence>
<dbReference type="EMBL" id="KV878265">
    <property type="protein sequence ID" value="OJZ79951.1"/>
    <property type="molecule type" value="Genomic_DNA"/>
</dbReference>
<evidence type="ECO:0000256" key="1">
    <source>
        <dbReference type="SAM" id="MobiDB-lite"/>
    </source>
</evidence>
<feature type="compositionally biased region" description="Basic and acidic residues" evidence="1">
    <location>
        <begin position="20"/>
        <end position="34"/>
    </location>
</feature>
<evidence type="ECO:0000313" key="3">
    <source>
        <dbReference type="Proteomes" id="UP000184063"/>
    </source>
</evidence>
<dbReference type="AlphaFoldDB" id="A0A1M3SZP6"/>
<feature type="region of interest" description="Disordered" evidence="1">
    <location>
        <begin position="20"/>
        <end position="87"/>
    </location>
</feature>
<proteinExistence type="predicted"/>
<accession>A0A1M3SZP6</accession>
<dbReference type="Proteomes" id="UP000184063">
    <property type="component" value="Unassembled WGS sequence"/>
</dbReference>
<dbReference type="VEuPathDB" id="FungiDB:ASPFODRAFT_38481"/>
<organism evidence="2 3">
    <name type="scientific">Aspergillus luchuensis (strain CBS 106.47)</name>
    <dbReference type="NCBI Taxonomy" id="1137211"/>
    <lineage>
        <taxon>Eukaryota</taxon>
        <taxon>Fungi</taxon>
        <taxon>Dikarya</taxon>
        <taxon>Ascomycota</taxon>
        <taxon>Pezizomycotina</taxon>
        <taxon>Eurotiomycetes</taxon>
        <taxon>Eurotiomycetidae</taxon>
        <taxon>Eurotiales</taxon>
        <taxon>Aspergillaceae</taxon>
        <taxon>Aspergillus</taxon>
        <taxon>Aspergillus subgen. Circumdati</taxon>
    </lineage>
</organism>
<reference evidence="3" key="1">
    <citation type="journal article" date="2017" name="Genome Biol.">
        <title>Comparative genomics reveals high biological diversity and specific adaptations in the industrially and medically important fungal genus Aspergillus.</title>
        <authorList>
            <person name="de Vries R.P."/>
            <person name="Riley R."/>
            <person name="Wiebenga A."/>
            <person name="Aguilar-Osorio G."/>
            <person name="Amillis S."/>
            <person name="Uchima C.A."/>
            <person name="Anderluh G."/>
            <person name="Asadollahi M."/>
            <person name="Askin M."/>
            <person name="Barry K."/>
            <person name="Battaglia E."/>
            <person name="Bayram O."/>
            <person name="Benocci T."/>
            <person name="Braus-Stromeyer S.A."/>
            <person name="Caldana C."/>
            <person name="Canovas D."/>
            <person name="Cerqueira G.C."/>
            <person name="Chen F."/>
            <person name="Chen W."/>
            <person name="Choi C."/>
            <person name="Clum A."/>
            <person name="Dos Santos R.A."/>
            <person name="Damasio A.R."/>
            <person name="Diallinas G."/>
            <person name="Emri T."/>
            <person name="Fekete E."/>
            <person name="Flipphi M."/>
            <person name="Freyberg S."/>
            <person name="Gallo A."/>
            <person name="Gournas C."/>
            <person name="Habgood R."/>
            <person name="Hainaut M."/>
            <person name="Harispe M.L."/>
            <person name="Henrissat B."/>
            <person name="Hilden K.S."/>
            <person name="Hope R."/>
            <person name="Hossain A."/>
            <person name="Karabika E."/>
            <person name="Karaffa L."/>
            <person name="Karanyi Z."/>
            <person name="Krasevec N."/>
            <person name="Kuo A."/>
            <person name="Kusch H."/>
            <person name="LaButti K."/>
            <person name="Lagendijk E.L."/>
            <person name="Lapidus A."/>
            <person name="Levasseur A."/>
            <person name="Lindquist E."/>
            <person name="Lipzen A."/>
            <person name="Logrieco A.F."/>
            <person name="MacCabe A."/>
            <person name="Maekelae M.R."/>
            <person name="Malavazi I."/>
            <person name="Melin P."/>
            <person name="Meyer V."/>
            <person name="Mielnichuk N."/>
            <person name="Miskei M."/>
            <person name="Molnar A.P."/>
            <person name="Mule G."/>
            <person name="Ngan C.Y."/>
            <person name="Orejas M."/>
            <person name="Orosz E."/>
            <person name="Ouedraogo J.P."/>
            <person name="Overkamp K.M."/>
            <person name="Park H.-S."/>
            <person name="Perrone G."/>
            <person name="Piumi F."/>
            <person name="Punt P.J."/>
            <person name="Ram A.F."/>
            <person name="Ramon A."/>
            <person name="Rauscher S."/>
            <person name="Record E."/>
            <person name="Riano-Pachon D.M."/>
            <person name="Robert V."/>
            <person name="Roehrig J."/>
            <person name="Ruller R."/>
            <person name="Salamov A."/>
            <person name="Salih N.S."/>
            <person name="Samson R.A."/>
            <person name="Sandor E."/>
            <person name="Sanguinetti M."/>
            <person name="Schuetze T."/>
            <person name="Sepcic K."/>
            <person name="Shelest E."/>
            <person name="Sherlock G."/>
            <person name="Sophianopoulou V."/>
            <person name="Squina F.M."/>
            <person name="Sun H."/>
            <person name="Susca A."/>
            <person name="Todd R.B."/>
            <person name="Tsang A."/>
            <person name="Unkles S.E."/>
            <person name="van de Wiele N."/>
            <person name="van Rossen-Uffink D."/>
            <person name="Oliveira J.V."/>
            <person name="Vesth T.C."/>
            <person name="Visser J."/>
            <person name="Yu J.-H."/>
            <person name="Zhou M."/>
            <person name="Andersen M.R."/>
            <person name="Archer D.B."/>
            <person name="Baker S.E."/>
            <person name="Benoit I."/>
            <person name="Brakhage A.A."/>
            <person name="Braus G.H."/>
            <person name="Fischer R."/>
            <person name="Frisvad J.C."/>
            <person name="Goldman G.H."/>
            <person name="Houbraken J."/>
            <person name="Oakley B."/>
            <person name="Pocsi I."/>
            <person name="Scazzocchio C."/>
            <person name="Seiboth B."/>
            <person name="vanKuyk P.A."/>
            <person name="Wortman J."/>
            <person name="Dyer P.S."/>
            <person name="Grigoriev I.V."/>
        </authorList>
    </citation>
    <scope>NUCLEOTIDE SEQUENCE [LARGE SCALE GENOMIC DNA]</scope>
    <source>
        <strain evidence="3">CBS 106.47</strain>
    </source>
</reference>
<name>A0A1M3SZP6_ASPLC</name>
<gene>
    <name evidence="2" type="ORF">ASPFODRAFT_38481</name>
</gene>